<reference evidence="1 2" key="1">
    <citation type="journal article" date="2024" name="Can. J. Microbiol.">
        <title>Biological and genomic characteristics of three novel bacteriophages and a phage-plasmid of Klebsiella pneumoniae.</title>
        <authorList>
            <person name="Uskudar-Guclu A."/>
            <person name="Unlu S."/>
            <person name="Salih-Dogan H."/>
            <person name="Yalcin S."/>
            <person name="Basustaoglu A."/>
        </authorList>
    </citation>
    <scope>NUCLEOTIDE SEQUENCE [LARGE SCALE GENOMIC DNA]</scope>
</reference>
<evidence type="ECO:0000313" key="2">
    <source>
        <dbReference type="Proteomes" id="UP001654236"/>
    </source>
</evidence>
<proteinExistence type="predicted"/>
<dbReference type="Proteomes" id="UP001654236">
    <property type="component" value="Segment"/>
</dbReference>
<sequence length="29" mass="3402">MFRLGRHRTSQGTGPPRKSAYCIVRYLSY</sequence>
<accession>A0AAT9V685</accession>
<keyword evidence="2" id="KW-1185">Reference proteome</keyword>
<evidence type="ECO:0000313" key="1">
    <source>
        <dbReference type="EMBL" id="WJE88631.1"/>
    </source>
</evidence>
<organism evidence="1 2">
    <name type="scientific">Klebsiella phage Kpn13</name>
    <dbReference type="NCBI Taxonomy" id="3044024"/>
    <lineage>
        <taxon>Viruses</taxon>
        <taxon>Duplodnaviria</taxon>
        <taxon>Heunggongvirae</taxon>
        <taxon>Uroviricota</taxon>
        <taxon>Caudoviricetes</taxon>
        <taxon>Autographivirales</taxon>
        <taxon>Autoscriptoviridae</taxon>
        <taxon>Slopekvirinae</taxon>
        <taxon>Drulisvirus</taxon>
        <taxon>Drulisvirus Kpn13</taxon>
    </lineage>
</organism>
<dbReference type="EMBL" id="OQ790081">
    <property type="protein sequence ID" value="WJE88631.1"/>
    <property type="molecule type" value="Genomic_DNA"/>
</dbReference>
<name>A0AAT9V685_9CAUD</name>
<protein>
    <submittedName>
        <fullName evidence="1">Uncharacterized protein</fullName>
    </submittedName>
</protein>